<evidence type="ECO:0008006" key="4">
    <source>
        <dbReference type="Google" id="ProtNLM"/>
    </source>
</evidence>
<evidence type="ECO:0000313" key="3">
    <source>
        <dbReference type="Proteomes" id="UP001304683"/>
    </source>
</evidence>
<name>A0ABZ0QN38_9FIRM</name>
<accession>A0ABZ0QN38</accession>
<proteinExistence type="predicted"/>
<protein>
    <recommendedName>
        <fullName evidence="4">RNA polymerase sigma-70 region 4 domain-containing protein</fullName>
    </recommendedName>
</protein>
<gene>
    <name evidence="2" type="ORF">Q5761_11140</name>
</gene>
<dbReference type="RefSeq" id="WP_318750636.1">
    <property type="nucleotide sequence ID" value="NZ_CP132508.1"/>
</dbReference>
<organism evidence="2 3">
    <name type="scientific">Thermaerobacter composti</name>
    <dbReference type="NCBI Taxonomy" id="554949"/>
    <lineage>
        <taxon>Bacteria</taxon>
        <taxon>Bacillati</taxon>
        <taxon>Bacillota</taxon>
        <taxon>Clostridia</taxon>
        <taxon>Eubacteriales</taxon>
        <taxon>Clostridiales Family XVII. Incertae Sedis</taxon>
        <taxon>Thermaerobacter</taxon>
    </lineage>
</organism>
<dbReference type="SUPFAM" id="SSF88659">
    <property type="entry name" value="Sigma3 and sigma4 domains of RNA polymerase sigma factors"/>
    <property type="match status" value="1"/>
</dbReference>
<dbReference type="EMBL" id="CP132508">
    <property type="protein sequence ID" value="WPD18899.1"/>
    <property type="molecule type" value="Genomic_DNA"/>
</dbReference>
<dbReference type="InterPro" id="IPR013324">
    <property type="entry name" value="RNA_pol_sigma_r3/r4-like"/>
</dbReference>
<evidence type="ECO:0000313" key="2">
    <source>
        <dbReference type="EMBL" id="WPD18899.1"/>
    </source>
</evidence>
<keyword evidence="3" id="KW-1185">Reference proteome</keyword>
<reference evidence="2 3" key="1">
    <citation type="submission" date="2023-08" db="EMBL/GenBank/DDBJ databases">
        <title>Genome sequence of Thermaerobacter compostii strain Ins1, a spore-forming filamentous bacterium isolated from a deep geothermal reservoir.</title>
        <authorList>
            <person name="Bregnard D."/>
            <person name="Gonzalez D."/>
            <person name="Junier P."/>
        </authorList>
    </citation>
    <scope>NUCLEOTIDE SEQUENCE [LARGE SCALE GENOMIC DNA]</scope>
    <source>
        <strain evidence="2 3">Ins1</strain>
    </source>
</reference>
<dbReference type="Proteomes" id="UP001304683">
    <property type="component" value="Chromosome"/>
</dbReference>
<evidence type="ECO:0000256" key="1">
    <source>
        <dbReference type="SAM" id="MobiDB-lite"/>
    </source>
</evidence>
<sequence>MFVDLGSFASLRDVEGVQRGLALLPPEDARLLARRWGLAGRPPQSIAELARQEGIPPIAMARRLQEAERRLLRMLGAAQRPRSATGSPAPRRANPGRGTAGSSAGSA</sequence>
<feature type="region of interest" description="Disordered" evidence="1">
    <location>
        <begin position="75"/>
        <end position="107"/>
    </location>
</feature>